<dbReference type="EMBL" id="BLLK01000045">
    <property type="protein sequence ID" value="GFH51970.1"/>
    <property type="molecule type" value="Genomic_DNA"/>
</dbReference>
<sequence>MRMLGIGPYYRDTRTSSPSYSSANLWNNTVQKLPSSVVSYASRSDSDTYSEVTVSVNSDSSISSCSNQKGSQGLGSSCRMNGSNRLSAPYAKGRYGKLKGLSLEDTMAMRRLKTEEDISKVRSSTQKYIETHQGKDDSKHERQDGIHDFMLVRAKLKKANRKRAPHPKEYKRSKIENERDSTRSSTQFQILHQIGAIECIASTHENVINHKGEEAIIEHNSSNQKESGILLDPLKVPARSSICDSLNDARMPDKKEIKDKLHMLFANRQAQMGDSSHARVAANERGNITKNKTRSIRSAPSDSVHQAIETQHKDKVRLELNRLFQNRIESSRDDDVISARGDSSERDTSTMDDECHDNDPRTLDSAPNKTFKSQQKLDNRGDDEEKKNNVLLKDDPEHQKYFKMLKMGLPMGAVQNAMKRDGLDPSLLFPSDGETSSAAKPKKDMFRRVRLHWTKIPEDSITMDCVWYQVKLDKDIRSIYIDEEEFDSLFKAKANSVPPLAPVSIQHGEKVVKVINPKRAQNGAIVLARIRFSYERIAEEIDKMNHSIFTNQQLLGIMEYIPTPEEKKLLEIYLEKKSFMQLCECEKFMTIIARVENPRKKIEAMLFKMDFMPLMSELSNGIVCLTAACNEILTSVRFRKFLGCILKIGNRLNSQGEADKVSSSGFSMITLSRLSQVKAFDKKTSILLYVCKLVQDLKLKCSPLDLREELASVIRCNADKAYDIPQRIKKLEHDLKGVSQNFSEVEPSTMSEFLLEAHDLVNALNCSKKVFEHKFQSVLDYLSQSNDLDVKELFQIIAQFCHDIEDCVASNISVSKTKHW</sequence>
<feature type="compositionally biased region" description="Basic and acidic residues" evidence="1">
    <location>
        <begin position="166"/>
        <end position="182"/>
    </location>
</feature>
<dbReference type="Gene3D" id="1.20.58.2220">
    <property type="entry name" value="Formin, FH2 domain"/>
    <property type="match status" value="1"/>
</dbReference>
<evidence type="ECO:0000313" key="3">
    <source>
        <dbReference type="EMBL" id="GFH51970.1"/>
    </source>
</evidence>
<evidence type="ECO:0000259" key="2">
    <source>
        <dbReference type="PROSITE" id="PS51444"/>
    </source>
</evidence>
<dbReference type="AlphaFoldDB" id="A0AAD3CVW9"/>
<keyword evidence="4" id="KW-1185">Reference proteome</keyword>
<reference evidence="3 4" key="1">
    <citation type="journal article" date="2021" name="Sci. Rep.">
        <title>The genome of the diatom Chaetoceros tenuissimus carries an ancient integrated fragment of an extant virus.</title>
        <authorList>
            <person name="Hongo Y."/>
            <person name="Kimura K."/>
            <person name="Takaki Y."/>
            <person name="Yoshida Y."/>
            <person name="Baba S."/>
            <person name="Kobayashi G."/>
            <person name="Nagasaki K."/>
            <person name="Hano T."/>
            <person name="Tomaru Y."/>
        </authorList>
    </citation>
    <scope>NUCLEOTIDE SEQUENCE [LARGE SCALE GENOMIC DNA]</scope>
    <source>
        <strain evidence="3 4">NIES-3715</strain>
    </source>
</reference>
<feature type="region of interest" description="Disordered" evidence="1">
    <location>
        <begin position="332"/>
        <end position="393"/>
    </location>
</feature>
<feature type="region of interest" description="Disordered" evidence="1">
    <location>
        <begin position="116"/>
        <end position="143"/>
    </location>
</feature>
<evidence type="ECO:0000256" key="1">
    <source>
        <dbReference type="SAM" id="MobiDB-lite"/>
    </source>
</evidence>
<feature type="compositionally biased region" description="Basic and acidic residues" evidence="1">
    <location>
        <begin position="332"/>
        <end position="349"/>
    </location>
</feature>
<dbReference type="SUPFAM" id="SSF101447">
    <property type="entry name" value="Formin homology 2 domain (FH2 domain)"/>
    <property type="match status" value="1"/>
</dbReference>
<dbReference type="PROSITE" id="PS51444">
    <property type="entry name" value="FH2"/>
    <property type="match status" value="1"/>
</dbReference>
<comment type="caution">
    <text evidence="3">The sequence shown here is derived from an EMBL/GenBank/DDBJ whole genome shotgun (WGS) entry which is preliminary data.</text>
</comment>
<dbReference type="Proteomes" id="UP001054902">
    <property type="component" value="Unassembled WGS sequence"/>
</dbReference>
<dbReference type="PANTHER" id="PTHR45733:SF34">
    <property type="entry name" value="FH2 DOMAIN-CONTAINING PROTEIN"/>
    <property type="match status" value="1"/>
</dbReference>
<feature type="compositionally biased region" description="Basic and acidic residues" evidence="1">
    <location>
        <begin position="375"/>
        <end position="393"/>
    </location>
</feature>
<accession>A0AAD3CVW9</accession>
<organism evidence="3 4">
    <name type="scientific">Chaetoceros tenuissimus</name>
    <dbReference type="NCBI Taxonomy" id="426638"/>
    <lineage>
        <taxon>Eukaryota</taxon>
        <taxon>Sar</taxon>
        <taxon>Stramenopiles</taxon>
        <taxon>Ochrophyta</taxon>
        <taxon>Bacillariophyta</taxon>
        <taxon>Coscinodiscophyceae</taxon>
        <taxon>Chaetocerotophycidae</taxon>
        <taxon>Chaetocerotales</taxon>
        <taxon>Chaetocerotaceae</taxon>
        <taxon>Chaetoceros</taxon>
    </lineage>
</organism>
<feature type="compositionally biased region" description="Polar residues" evidence="1">
    <location>
        <begin position="67"/>
        <end position="82"/>
    </location>
</feature>
<protein>
    <recommendedName>
        <fullName evidence="2">FH2 domain-containing protein</fullName>
    </recommendedName>
</protein>
<dbReference type="GO" id="GO:0071203">
    <property type="term" value="C:WASH complex"/>
    <property type="evidence" value="ECO:0007669"/>
    <property type="project" value="InterPro"/>
</dbReference>
<feature type="compositionally biased region" description="Basic and acidic residues" evidence="1">
    <location>
        <begin position="129"/>
        <end position="143"/>
    </location>
</feature>
<dbReference type="InterPro" id="IPR042201">
    <property type="entry name" value="FH2_Formin_sf"/>
</dbReference>
<name>A0AAD3CVW9_9STRA</name>
<feature type="compositionally biased region" description="Polar residues" evidence="1">
    <location>
        <begin position="286"/>
        <end position="304"/>
    </location>
</feature>
<dbReference type="InterPro" id="IPR015425">
    <property type="entry name" value="FH2_Formin"/>
</dbReference>
<feature type="region of interest" description="Disordered" evidence="1">
    <location>
        <begin position="57"/>
        <end position="82"/>
    </location>
</feature>
<dbReference type="Pfam" id="PF10152">
    <property type="entry name" value="CCDC53"/>
    <property type="match status" value="1"/>
</dbReference>
<feature type="compositionally biased region" description="Polar residues" evidence="1">
    <location>
        <begin position="365"/>
        <end position="374"/>
    </location>
</feature>
<dbReference type="SMART" id="SM00498">
    <property type="entry name" value="FH2"/>
    <property type="match status" value="1"/>
</dbReference>
<feature type="region of interest" description="Disordered" evidence="1">
    <location>
        <begin position="158"/>
        <end position="184"/>
    </location>
</feature>
<dbReference type="Pfam" id="PF02181">
    <property type="entry name" value="FH2"/>
    <property type="match status" value="1"/>
</dbReference>
<dbReference type="InterPro" id="IPR019309">
    <property type="entry name" value="WASHC3"/>
</dbReference>
<feature type="compositionally biased region" description="Low complexity" evidence="1">
    <location>
        <begin position="57"/>
        <end position="66"/>
    </location>
</feature>
<dbReference type="InterPro" id="IPR051144">
    <property type="entry name" value="Formin_homology_domain"/>
</dbReference>
<gene>
    <name evidence="3" type="ORF">CTEN210_08446</name>
</gene>
<proteinExistence type="predicted"/>
<dbReference type="PANTHER" id="PTHR45733">
    <property type="entry name" value="FORMIN-J"/>
    <property type="match status" value="1"/>
</dbReference>
<feature type="domain" description="FH2" evidence="2">
    <location>
        <begin position="438"/>
        <end position="820"/>
    </location>
</feature>
<evidence type="ECO:0000313" key="4">
    <source>
        <dbReference type="Proteomes" id="UP001054902"/>
    </source>
</evidence>
<feature type="region of interest" description="Disordered" evidence="1">
    <location>
        <begin position="284"/>
        <end position="310"/>
    </location>
</feature>